<sequence length="44" mass="5204">MFYAHRNSCFCTRSNTYSYSVFRLGKHRMVLCPCKISYVTSDMV</sequence>
<proteinExistence type="predicted"/>
<accession>A0A0A8YF25</accession>
<dbReference type="EMBL" id="GBRH01276113">
    <property type="protein sequence ID" value="JAD21782.1"/>
    <property type="molecule type" value="Transcribed_RNA"/>
</dbReference>
<reference evidence="1" key="1">
    <citation type="submission" date="2014-09" db="EMBL/GenBank/DDBJ databases">
        <authorList>
            <person name="Magalhaes I.L.F."/>
            <person name="Oliveira U."/>
            <person name="Santos F.R."/>
            <person name="Vidigal T.H.D.A."/>
            <person name="Brescovit A.D."/>
            <person name="Santos A.J."/>
        </authorList>
    </citation>
    <scope>NUCLEOTIDE SEQUENCE</scope>
    <source>
        <tissue evidence="1">Shoot tissue taken approximately 20 cm above the soil surface</tissue>
    </source>
</reference>
<organism evidence="1">
    <name type="scientific">Arundo donax</name>
    <name type="common">Giant reed</name>
    <name type="synonym">Donax arundinaceus</name>
    <dbReference type="NCBI Taxonomy" id="35708"/>
    <lineage>
        <taxon>Eukaryota</taxon>
        <taxon>Viridiplantae</taxon>
        <taxon>Streptophyta</taxon>
        <taxon>Embryophyta</taxon>
        <taxon>Tracheophyta</taxon>
        <taxon>Spermatophyta</taxon>
        <taxon>Magnoliopsida</taxon>
        <taxon>Liliopsida</taxon>
        <taxon>Poales</taxon>
        <taxon>Poaceae</taxon>
        <taxon>PACMAD clade</taxon>
        <taxon>Arundinoideae</taxon>
        <taxon>Arundineae</taxon>
        <taxon>Arundo</taxon>
    </lineage>
</organism>
<protein>
    <submittedName>
        <fullName evidence="1">Uncharacterized protein</fullName>
    </submittedName>
</protein>
<reference evidence="1" key="2">
    <citation type="journal article" date="2015" name="Data Brief">
        <title>Shoot transcriptome of the giant reed, Arundo donax.</title>
        <authorList>
            <person name="Barrero R.A."/>
            <person name="Guerrero F.D."/>
            <person name="Moolhuijzen P."/>
            <person name="Goolsby J.A."/>
            <person name="Tidwell J."/>
            <person name="Bellgard S.E."/>
            <person name="Bellgard M.I."/>
        </authorList>
    </citation>
    <scope>NUCLEOTIDE SEQUENCE</scope>
    <source>
        <tissue evidence="1">Shoot tissue taken approximately 20 cm above the soil surface</tissue>
    </source>
</reference>
<name>A0A0A8YF25_ARUDO</name>
<evidence type="ECO:0000313" key="1">
    <source>
        <dbReference type="EMBL" id="JAD21782.1"/>
    </source>
</evidence>
<dbReference type="AlphaFoldDB" id="A0A0A8YF25"/>